<dbReference type="SMART" id="SM00155">
    <property type="entry name" value="PLDc"/>
    <property type="match status" value="2"/>
</dbReference>
<feature type="compositionally biased region" description="Polar residues" evidence="6">
    <location>
        <begin position="370"/>
        <end position="382"/>
    </location>
</feature>
<feature type="region of interest" description="Disordered" evidence="6">
    <location>
        <begin position="1198"/>
        <end position="1217"/>
    </location>
</feature>
<gene>
    <name evidence="8" type="ORF">L211DRAFT_836931</name>
</gene>
<evidence type="ECO:0000256" key="6">
    <source>
        <dbReference type="SAM" id="MobiDB-lite"/>
    </source>
</evidence>
<dbReference type="PANTHER" id="PTHR18896:SF186">
    <property type="entry name" value="PHOSPHOLIPASE D"/>
    <property type="match status" value="1"/>
</dbReference>
<keyword evidence="9" id="KW-1185">Reference proteome</keyword>
<feature type="compositionally biased region" description="Low complexity" evidence="6">
    <location>
        <begin position="157"/>
        <end position="167"/>
    </location>
</feature>
<dbReference type="EMBL" id="ML121539">
    <property type="protein sequence ID" value="RPB25070.1"/>
    <property type="molecule type" value="Genomic_DNA"/>
</dbReference>
<evidence type="ECO:0000256" key="5">
    <source>
        <dbReference type="ARBA" id="ARBA00023098"/>
    </source>
</evidence>
<dbReference type="Proteomes" id="UP000267821">
    <property type="component" value="Unassembled WGS sequence"/>
</dbReference>
<dbReference type="InterPro" id="IPR001736">
    <property type="entry name" value="PLipase_D/transphosphatidylase"/>
</dbReference>
<feature type="region of interest" description="Disordered" evidence="6">
    <location>
        <begin position="370"/>
        <end position="389"/>
    </location>
</feature>
<dbReference type="GO" id="GO:0004630">
    <property type="term" value="F:phospholipase D activity"/>
    <property type="evidence" value="ECO:0007669"/>
    <property type="project" value="UniProtKB-EC"/>
</dbReference>
<evidence type="ECO:0000256" key="3">
    <source>
        <dbReference type="ARBA" id="ARBA00022801"/>
    </source>
</evidence>
<name>A0A3N4LQF4_9PEZI</name>
<keyword evidence="5" id="KW-0443">Lipid metabolism</keyword>
<feature type="domain" description="PLD phosphodiesterase" evidence="7">
    <location>
        <begin position="1011"/>
        <end position="1038"/>
    </location>
</feature>
<protein>
    <recommendedName>
        <fullName evidence="1">phospholipase D</fullName>
        <ecNumber evidence="1">3.1.4.4</ecNumber>
    </recommendedName>
</protein>
<dbReference type="InterPro" id="IPR015679">
    <property type="entry name" value="PLipase_D_fam"/>
</dbReference>
<feature type="compositionally biased region" description="Basic residues" evidence="6">
    <location>
        <begin position="1"/>
        <end position="11"/>
    </location>
</feature>
<dbReference type="PANTHER" id="PTHR18896">
    <property type="entry name" value="PHOSPHOLIPASE D"/>
    <property type="match status" value="1"/>
</dbReference>
<dbReference type="CDD" id="cd09141">
    <property type="entry name" value="PLDc_vPLD1_2_yPLD_like_2"/>
    <property type="match status" value="1"/>
</dbReference>
<evidence type="ECO:0000256" key="1">
    <source>
        <dbReference type="ARBA" id="ARBA00012027"/>
    </source>
</evidence>
<dbReference type="PROSITE" id="PS50035">
    <property type="entry name" value="PLD"/>
    <property type="match status" value="1"/>
</dbReference>
<feature type="region of interest" description="Disordered" evidence="6">
    <location>
        <begin position="1"/>
        <end position="89"/>
    </location>
</feature>
<accession>A0A3N4LQF4</accession>
<dbReference type="InParanoid" id="A0A3N4LQF4"/>
<evidence type="ECO:0000313" key="8">
    <source>
        <dbReference type="EMBL" id="RPB25070.1"/>
    </source>
</evidence>
<feature type="region of interest" description="Disordered" evidence="6">
    <location>
        <begin position="107"/>
        <end position="138"/>
    </location>
</feature>
<evidence type="ECO:0000313" key="9">
    <source>
        <dbReference type="Proteomes" id="UP000267821"/>
    </source>
</evidence>
<dbReference type="STRING" id="1051890.A0A3N4LQF4"/>
<keyword evidence="3" id="KW-0378">Hydrolase</keyword>
<evidence type="ECO:0000256" key="4">
    <source>
        <dbReference type="ARBA" id="ARBA00022963"/>
    </source>
</evidence>
<feature type="region of interest" description="Disordered" evidence="6">
    <location>
        <begin position="151"/>
        <end position="193"/>
    </location>
</feature>
<dbReference type="Gene3D" id="3.30.870.10">
    <property type="entry name" value="Endonuclease Chain A"/>
    <property type="match status" value="3"/>
</dbReference>
<feature type="compositionally biased region" description="Basic and acidic residues" evidence="6">
    <location>
        <begin position="21"/>
        <end position="54"/>
    </location>
</feature>
<feature type="region of interest" description="Disordered" evidence="6">
    <location>
        <begin position="300"/>
        <end position="320"/>
    </location>
</feature>
<dbReference type="SUPFAM" id="SSF56024">
    <property type="entry name" value="Phospholipase D/nuclease"/>
    <property type="match status" value="2"/>
</dbReference>
<dbReference type="EC" id="3.1.4.4" evidence="1"/>
<dbReference type="Pfam" id="PF13091">
    <property type="entry name" value="PLDc_2"/>
    <property type="match status" value="1"/>
</dbReference>
<dbReference type="CDD" id="cd09138">
    <property type="entry name" value="PLDc_vPLD1_2_yPLD_like_1"/>
    <property type="match status" value="1"/>
</dbReference>
<dbReference type="InterPro" id="IPR025202">
    <property type="entry name" value="PLD-like_dom"/>
</dbReference>
<feature type="compositionally biased region" description="Gly residues" evidence="6">
    <location>
        <begin position="76"/>
        <end position="86"/>
    </location>
</feature>
<dbReference type="OrthoDB" id="14911at2759"/>
<keyword evidence="2" id="KW-0677">Repeat</keyword>
<organism evidence="8 9">
    <name type="scientific">Terfezia boudieri ATCC MYA-4762</name>
    <dbReference type="NCBI Taxonomy" id="1051890"/>
    <lineage>
        <taxon>Eukaryota</taxon>
        <taxon>Fungi</taxon>
        <taxon>Dikarya</taxon>
        <taxon>Ascomycota</taxon>
        <taxon>Pezizomycotina</taxon>
        <taxon>Pezizomycetes</taxon>
        <taxon>Pezizales</taxon>
        <taxon>Pezizaceae</taxon>
        <taxon>Terfezia</taxon>
    </lineage>
</organism>
<dbReference type="GO" id="GO:0009395">
    <property type="term" value="P:phospholipid catabolic process"/>
    <property type="evidence" value="ECO:0007669"/>
    <property type="project" value="TreeGrafter"/>
</dbReference>
<proteinExistence type="predicted"/>
<evidence type="ECO:0000256" key="2">
    <source>
        <dbReference type="ARBA" id="ARBA00022737"/>
    </source>
</evidence>
<keyword evidence="4" id="KW-0442">Lipid degradation</keyword>
<feature type="compositionally biased region" description="Basic residues" evidence="6">
    <location>
        <begin position="55"/>
        <end position="64"/>
    </location>
</feature>
<sequence>MGRNSKGRKNHSGSEDDTDDGFERRSKYSEYSDGDERKKEKKYKDREKSGDRSKGKGNKGKRHSAERSTGSPHASGPGGGYGGVVGGEYAPAVSSTAAGFYQPYVVTQPPETQRGDYGHYQQPQEGYPPFTHPPPQQYTVAGDYSSAGYAATPPPAATAHSPYVGGYTPPPPVQYGQQTQDYNTPPPLNAPYAGYQTQPAYGYTPSPAPAAPYEHMHQYYPHPPAPEESYRASQGNYPPPAGVPSAFQEAHGLYHPSKVSEQDSSLYTEYPTPEYAKPKKYVRKYHSTAQESTLAQLKPEAQTTQAHGTTVGPASTAPTPSVGSCGGGILGFLQKRKSNKPQDILGSFAGSLLPSLHDYARTLFPPSTTHSNPYYPNSTATPGNPDLETGHRYNSFAPMRTSMRHHPKWYVDGKDYMWAVSCALENAKHTIWIMDWWLSPELHLRRPASRWTFPGDPPGGRYRLDNMLAAAAARGVEIKIVVYKEVEAALTLNSHYTKRALEARHPNIAVMRHPDHVPDATNTVTDIYAQVKDGYRFGDFMRGLYGMKDGKVLFWAHHEKMVLVDAGWGEGQEKGFMGGLDLCFGRWDTNEHPIADMREDIEGEIFLGQDYNNARVMDFHTVDNWTQNKLDRATSSRMGWSDVAFSLQGPVLKDMAMHFIQRWNFIYDEKYRIRFSGGERYKKLPELSNADDPKMRKKLHGIKEKMKVKYGDYSHAGYGGSPAISGQYGVPQHSEYQYHGAVQSDFSGYDDHGEEGLGDRDGVRCQLLRSASKWSHGTMETEHSICNAYIDIILSAQHFIYIENQFFITATTPKKQSPILNMIGAAIVERIMRAYNARQPFKFIILIPAVPAFAGDLQDEGSLGTRAIMEFQYRSIIRDNQNPGYSIIEQLIAKGIPPDQVKNYISFYNLRNYDRINYTKRVESAEKQSGVAYDQARQDYEKKTTGVGYGPYGSGPGNEAERYRSQQIISRPSVADKDASIASCSMLGGGDVREVPWYGAPEKEIEAFVSEELYIHSKLLIADDRTVICGSANLNDRSQLGDHDSEIAMVIEDPTPLPSMMAGQPYIASHFAGTLRRQLFRKHLGLIPAQDLSDTRDENMQPSPVPNVYDFDSEEDRLVADPLGMEFTRVWEQTARVNTECFRQVFRAVPDDGITNWKMYDEWFGAVFKAPKVSKVEKEKEKEKEKVAAIAAGVKPATPVTGTQEGEKVVATPPPAPKAEEMWGHVVRRNFSKDPVQAAKEVKQVLAHIRGHLVEFPLHFLEEEDIAKEGVSLNAFTETVYT</sequence>
<reference evidence="8 9" key="1">
    <citation type="journal article" date="2018" name="Nat. Ecol. Evol.">
        <title>Pezizomycetes genomes reveal the molecular basis of ectomycorrhizal truffle lifestyle.</title>
        <authorList>
            <person name="Murat C."/>
            <person name="Payen T."/>
            <person name="Noel B."/>
            <person name="Kuo A."/>
            <person name="Morin E."/>
            <person name="Chen J."/>
            <person name="Kohler A."/>
            <person name="Krizsan K."/>
            <person name="Balestrini R."/>
            <person name="Da Silva C."/>
            <person name="Montanini B."/>
            <person name="Hainaut M."/>
            <person name="Levati E."/>
            <person name="Barry K.W."/>
            <person name="Belfiori B."/>
            <person name="Cichocki N."/>
            <person name="Clum A."/>
            <person name="Dockter R.B."/>
            <person name="Fauchery L."/>
            <person name="Guy J."/>
            <person name="Iotti M."/>
            <person name="Le Tacon F."/>
            <person name="Lindquist E.A."/>
            <person name="Lipzen A."/>
            <person name="Malagnac F."/>
            <person name="Mello A."/>
            <person name="Molinier V."/>
            <person name="Miyauchi S."/>
            <person name="Poulain J."/>
            <person name="Riccioni C."/>
            <person name="Rubini A."/>
            <person name="Sitrit Y."/>
            <person name="Splivallo R."/>
            <person name="Traeger S."/>
            <person name="Wang M."/>
            <person name="Zifcakova L."/>
            <person name="Wipf D."/>
            <person name="Zambonelli A."/>
            <person name="Paolocci F."/>
            <person name="Nowrousian M."/>
            <person name="Ottonello S."/>
            <person name="Baldrian P."/>
            <person name="Spatafora J.W."/>
            <person name="Henrissat B."/>
            <person name="Nagy L.G."/>
            <person name="Aury J.M."/>
            <person name="Wincker P."/>
            <person name="Grigoriev I.V."/>
            <person name="Bonfante P."/>
            <person name="Martin F.M."/>
        </authorList>
    </citation>
    <scope>NUCLEOTIDE SEQUENCE [LARGE SCALE GENOMIC DNA]</scope>
    <source>
        <strain evidence="8 9">ATCC MYA-4762</strain>
    </source>
</reference>
<evidence type="ECO:0000259" key="7">
    <source>
        <dbReference type="PROSITE" id="PS50035"/>
    </source>
</evidence>